<dbReference type="Gene3D" id="3.30.40.10">
    <property type="entry name" value="Zinc/RING finger domain, C3HC4 (zinc finger)"/>
    <property type="match status" value="1"/>
</dbReference>
<dbReference type="EMBL" id="JACGWM010001563">
    <property type="protein sequence ID" value="KAL0291618.1"/>
    <property type="molecule type" value="Genomic_DNA"/>
</dbReference>
<reference evidence="11" key="1">
    <citation type="submission" date="2020-06" db="EMBL/GenBank/DDBJ databases">
        <authorList>
            <person name="Li T."/>
            <person name="Hu X."/>
            <person name="Zhang T."/>
            <person name="Song X."/>
            <person name="Zhang H."/>
            <person name="Dai N."/>
            <person name="Sheng W."/>
            <person name="Hou X."/>
            <person name="Wei L."/>
        </authorList>
    </citation>
    <scope>NUCLEOTIDE SEQUENCE</scope>
    <source>
        <strain evidence="11">KEN8</strain>
        <tissue evidence="11">Leaf</tissue>
    </source>
</reference>
<feature type="region of interest" description="Disordered" evidence="9">
    <location>
        <begin position="1"/>
        <end position="22"/>
    </location>
</feature>
<evidence type="ECO:0000256" key="6">
    <source>
        <dbReference type="ARBA" id="ARBA00022786"/>
    </source>
</evidence>
<dbReference type="EC" id="2.3.2.27" evidence="2"/>
<evidence type="ECO:0000256" key="3">
    <source>
        <dbReference type="ARBA" id="ARBA00022679"/>
    </source>
</evidence>
<evidence type="ECO:0000256" key="7">
    <source>
        <dbReference type="ARBA" id="ARBA00022833"/>
    </source>
</evidence>
<dbReference type="AlphaFoldDB" id="A0AAW2JCQ6"/>
<dbReference type="PROSITE" id="PS50089">
    <property type="entry name" value="ZF_RING_2"/>
    <property type="match status" value="1"/>
</dbReference>
<keyword evidence="5 8" id="KW-0863">Zinc-finger</keyword>
<organism evidence="11">
    <name type="scientific">Sesamum calycinum</name>
    <dbReference type="NCBI Taxonomy" id="2727403"/>
    <lineage>
        <taxon>Eukaryota</taxon>
        <taxon>Viridiplantae</taxon>
        <taxon>Streptophyta</taxon>
        <taxon>Embryophyta</taxon>
        <taxon>Tracheophyta</taxon>
        <taxon>Spermatophyta</taxon>
        <taxon>Magnoliopsida</taxon>
        <taxon>eudicotyledons</taxon>
        <taxon>Gunneridae</taxon>
        <taxon>Pentapetalae</taxon>
        <taxon>asterids</taxon>
        <taxon>lamiids</taxon>
        <taxon>Lamiales</taxon>
        <taxon>Pedaliaceae</taxon>
        <taxon>Sesamum</taxon>
    </lineage>
</organism>
<protein>
    <recommendedName>
        <fullName evidence="2">RING-type E3 ubiquitin transferase</fullName>
        <ecNumber evidence="2">2.3.2.27</ecNumber>
    </recommendedName>
</protein>
<comment type="catalytic activity">
    <reaction evidence="1">
        <text>S-ubiquitinyl-[E2 ubiquitin-conjugating enzyme]-L-cysteine + [acceptor protein]-L-lysine = [E2 ubiquitin-conjugating enzyme]-L-cysteine + N(6)-ubiquitinyl-[acceptor protein]-L-lysine.</text>
        <dbReference type="EC" id="2.3.2.27"/>
    </reaction>
</comment>
<dbReference type="SMART" id="SM00184">
    <property type="entry name" value="RING"/>
    <property type="match status" value="1"/>
</dbReference>
<accession>A0AAW2JCQ6</accession>
<evidence type="ECO:0000256" key="1">
    <source>
        <dbReference type="ARBA" id="ARBA00000900"/>
    </source>
</evidence>
<feature type="compositionally biased region" description="Low complexity" evidence="9">
    <location>
        <begin position="13"/>
        <end position="22"/>
    </location>
</feature>
<dbReference type="InterPro" id="IPR013083">
    <property type="entry name" value="Znf_RING/FYVE/PHD"/>
</dbReference>
<dbReference type="PANTHER" id="PTHR22937:SF163">
    <property type="entry name" value="RING-TYPE E3 UBIQUITIN TRANSFERASE"/>
    <property type="match status" value="1"/>
</dbReference>
<dbReference type="InterPro" id="IPR045191">
    <property type="entry name" value="MBR1/2-like"/>
</dbReference>
<evidence type="ECO:0000256" key="2">
    <source>
        <dbReference type="ARBA" id="ARBA00012483"/>
    </source>
</evidence>
<evidence type="ECO:0000259" key="10">
    <source>
        <dbReference type="PROSITE" id="PS50089"/>
    </source>
</evidence>
<reference evidence="11" key="2">
    <citation type="journal article" date="2024" name="Plant">
        <title>Genomic evolution and insights into agronomic trait innovations of Sesamum species.</title>
        <authorList>
            <person name="Miao H."/>
            <person name="Wang L."/>
            <person name="Qu L."/>
            <person name="Liu H."/>
            <person name="Sun Y."/>
            <person name="Le M."/>
            <person name="Wang Q."/>
            <person name="Wei S."/>
            <person name="Zheng Y."/>
            <person name="Lin W."/>
            <person name="Duan Y."/>
            <person name="Cao H."/>
            <person name="Xiong S."/>
            <person name="Wang X."/>
            <person name="Wei L."/>
            <person name="Li C."/>
            <person name="Ma Q."/>
            <person name="Ju M."/>
            <person name="Zhao R."/>
            <person name="Li G."/>
            <person name="Mu C."/>
            <person name="Tian Q."/>
            <person name="Mei H."/>
            <person name="Zhang T."/>
            <person name="Gao T."/>
            <person name="Zhang H."/>
        </authorList>
    </citation>
    <scope>NUCLEOTIDE SEQUENCE</scope>
    <source>
        <strain evidence="11">KEN8</strain>
    </source>
</reference>
<proteinExistence type="predicted"/>
<gene>
    <name evidence="11" type="ORF">Scaly_2628900</name>
</gene>
<feature type="domain" description="RING-type" evidence="10">
    <location>
        <begin position="102"/>
        <end position="146"/>
    </location>
</feature>
<evidence type="ECO:0000256" key="8">
    <source>
        <dbReference type="PROSITE-ProRule" id="PRU00175"/>
    </source>
</evidence>
<evidence type="ECO:0000256" key="5">
    <source>
        <dbReference type="ARBA" id="ARBA00022771"/>
    </source>
</evidence>
<keyword evidence="4" id="KW-0479">Metal-binding</keyword>
<evidence type="ECO:0000256" key="4">
    <source>
        <dbReference type="ARBA" id="ARBA00022723"/>
    </source>
</evidence>
<keyword evidence="6" id="KW-0833">Ubl conjugation pathway</keyword>
<keyword evidence="3" id="KW-0808">Transferase</keyword>
<dbReference type="InterPro" id="IPR001841">
    <property type="entry name" value="Znf_RING"/>
</dbReference>
<evidence type="ECO:0000313" key="11">
    <source>
        <dbReference type="EMBL" id="KAL0291618.1"/>
    </source>
</evidence>
<evidence type="ECO:0000256" key="9">
    <source>
        <dbReference type="SAM" id="MobiDB-lite"/>
    </source>
</evidence>
<dbReference type="Pfam" id="PF13639">
    <property type="entry name" value="zf-RING_2"/>
    <property type="match status" value="1"/>
</dbReference>
<dbReference type="GO" id="GO:0008270">
    <property type="term" value="F:zinc ion binding"/>
    <property type="evidence" value="ECO:0007669"/>
    <property type="project" value="UniProtKB-KW"/>
</dbReference>
<name>A0AAW2JCQ6_9LAMI</name>
<keyword evidence="7" id="KW-0862">Zinc</keyword>
<dbReference type="PANTHER" id="PTHR22937">
    <property type="entry name" value="E3 UBIQUITIN-PROTEIN LIGASE RNF165"/>
    <property type="match status" value="1"/>
</dbReference>
<sequence>MSSDQEISAYGASSSPDDNTNNTSAILGRAYVTLTHEDFVDRLHQLDQRAEEMRSSIRRVNEMLTAVARLWNPHGSLCDATVSSYLETRSRPSCDDGEGALCVVCHDELHCPGEGMMIATLGCGHEYHVPCIKQWLLRKNACPLCRTLTVPL</sequence>
<dbReference type="SUPFAM" id="SSF57850">
    <property type="entry name" value="RING/U-box"/>
    <property type="match status" value="1"/>
</dbReference>
<dbReference type="GO" id="GO:0061630">
    <property type="term" value="F:ubiquitin protein ligase activity"/>
    <property type="evidence" value="ECO:0007669"/>
    <property type="project" value="UniProtKB-EC"/>
</dbReference>
<comment type="caution">
    <text evidence="11">The sequence shown here is derived from an EMBL/GenBank/DDBJ whole genome shotgun (WGS) entry which is preliminary data.</text>
</comment>